<evidence type="ECO:0000259" key="8">
    <source>
        <dbReference type="Pfam" id="PF00329"/>
    </source>
</evidence>
<dbReference type="InterPro" id="IPR037232">
    <property type="entry name" value="NADH_quin_OxRdtase_su_C/D-like"/>
</dbReference>
<dbReference type="OrthoDB" id="9803286at2"/>
<dbReference type="Pfam" id="PF00329">
    <property type="entry name" value="Complex1_30kDa"/>
    <property type="match status" value="1"/>
</dbReference>
<dbReference type="PATRIC" id="fig|442562.3.peg.537"/>
<evidence type="ECO:0000256" key="7">
    <source>
        <dbReference type="SAM" id="MobiDB-lite"/>
    </source>
</evidence>
<sequence length="234" mass="26055">MANTPVADNPAPAEPAQTPEVQVDPLVALGESIAARGKGAILSQAVRNGELTIETGLGSLLETVAFLKADSSCRFAMLIDVTAVDWPGREKRFDLVYHFLSMYTNRRIRLKVQVGEEEMVPSVTSIHPGANWFEREVFDMFGLVFSGHPDMRRILTDYGFRGHPLRKDFPLTGYNEVRYDEVQKRVVYEPVRLTAEWREFDFLSPWEGGAFALPGDEKAGDAKAGLPGSPNINR</sequence>
<name>A0A017HTT6_9RHOB</name>
<keyword evidence="4 5" id="KW-0520">NAD</keyword>
<evidence type="ECO:0000256" key="3">
    <source>
        <dbReference type="ARBA" id="ARBA00022475"/>
    </source>
</evidence>
<keyword evidence="2 4" id="KW-0813">Transport</keyword>
<dbReference type="NCBIfam" id="TIGR01961">
    <property type="entry name" value="NuoC_fam"/>
    <property type="match status" value="1"/>
</dbReference>
<dbReference type="GO" id="GO:0050136">
    <property type="term" value="F:NADH dehydrogenase (quinone) (non-electrogenic) activity"/>
    <property type="evidence" value="ECO:0007669"/>
    <property type="project" value="UniProtKB-UniRule"/>
</dbReference>
<dbReference type="InterPro" id="IPR001268">
    <property type="entry name" value="NADH_UbQ_OxRdtase_30kDa_su"/>
</dbReference>
<keyword evidence="4 5" id="KW-1278">Translocase</keyword>
<dbReference type="EMBL" id="AOSK01000021">
    <property type="protein sequence ID" value="EYD77811.1"/>
    <property type="molecule type" value="Genomic_DNA"/>
</dbReference>
<dbReference type="STRING" id="442562.Rumeso_00538"/>
<protein>
    <recommendedName>
        <fullName evidence="4">NADH-quinone oxidoreductase subunit C</fullName>
        <ecNumber evidence="4">7.1.1.-</ecNumber>
    </recommendedName>
    <alternativeName>
        <fullName evidence="4">NADH dehydrogenase I subunit C</fullName>
    </alternativeName>
    <alternativeName>
        <fullName evidence="4">NDH-1 subunit C</fullName>
    </alternativeName>
</protein>
<gene>
    <name evidence="4" type="primary">nuoC</name>
    <name evidence="9" type="ORF">Rumeso_00538</name>
</gene>
<evidence type="ECO:0000313" key="9">
    <source>
        <dbReference type="EMBL" id="EYD77811.1"/>
    </source>
</evidence>
<dbReference type="GO" id="GO:0048038">
    <property type="term" value="F:quinone binding"/>
    <property type="evidence" value="ECO:0007669"/>
    <property type="project" value="UniProtKB-KW"/>
</dbReference>
<dbReference type="HOGENOM" id="CLU_042628_2_1_5"/>
<comment type="subcellular location">
    <subcellularLocation>
        <location evidence="4">Cell membrane</location>
        <topology evidence="4">Peripheral membrane protein</topology>
        <orientation evidence="4">Cytoplasmic side</orientation>
    </subcellularLocation>
</comment>
<dbReference type="Proteomes" id="UP000019666">
    <property type="component" value="Unassembled WGS sequence"/>
</dbReference>
<evidence type="ECO:0000256" key="1">
    <source>
        <dbReference type="ARBA" id="ARBA00007569"/>
    </source>
</evidence>
<keyword evidence="9" id="KW-0560">Oxidoreductase</keyword>
<dbReference type="GO" id="GO:0008137">
    <property type="term" value="F:NADH dehydrogenase (ubiquinone) activity"/>
    <property type="evidence" value="ECO:0007669"/>
    <property type="project" value="InterPro"/>
</dbReference>
<dbReference type="GO" id="GO:0005886">
    <property type="term" value="C:plasma membrane"/>
    <property type="evidence" value="ECO:0007669"/>
    <property type="project" value="UniProtKB-SubCell"/>
</dbReference>
<dbReference type="PANTHER" id="PTHR10884:SF14">
    <property type="entry name" value="NADH DEHYDROGENASE [UBIQUINONE] IRON-SULFUR PROTEIN 3, MITOCHONDRIAL"/>
    <property type="match status" value="1"/>
</dbReference>
<dbReference type="PROSITE" id="PS00542">
    <property type="entry name" value="COMPLEX1_30K"/>
    <property type="match status" value="1"/>
</dbReference>
<reference evidence="9 10" key="1">
    <citation type="submission" date="2013-02" db="EMBL/GenBank/DDBJ databases">
        <authorList>
            <person name="Fiebig A."/>
            <person name="Goeker M."/>
            <person name="Klenk H.-P.P."/>
        </authorList>
    </citation>
    <scope>NUCLEOTIDE SEQUENCE [LARGE SCALE GENOMIC DNA]</scope>
    <source>
        <strain evidence="9 10">DSM 19309</strain>
    </source>
</reference>
<keyword evidence="4 9" id="KW-0830">Ubiquinone</keyword>
<comment type="function">
    <text evidence="4">NDH-1 shuttles electrons from NADH, via FMN and iron-sulfur (Fe-S) centers, to quinones in the respiratory chain. The immediate electron acceptor for the enzyme in this species is believed to be ubiquinone. Couples the redox reaction to proton translocation (for every two electrons transferred, four hydrogen ions are translocated across the cytoplasmic membrane), and thus conserves the redox energy in a proton gradient.</text>
</comment>
<accession>A0A017HTT6</accession>
<dbReference type="HAMAP" id="MF_01357">
    <property type="entry name" value="NDH1_NuoC"/>
    <property type="match status" value="1"/>
</dbReference>
<comment type="caution">
    <text evidence="9">The sequence shown here is derived from an EMBL/GenBank/DDBJ whole genome shotgun (WGS) entry which is preliminary data.</text>
</comment>
<dbReference type="InterPro" id="IPR020396">
    <property type="entry name" value="NADH_UbQ_OxRdtase_CS"/>
</dbReference>
<comment type="subunit">
    <text evidence="4">NDH-1 is composed of 14 different subunits. Subunits NuoB, C, D, E, F, and G constitute the peripheral sector of the complex.</text>
</comment>
<keyword evidence="4 6" id="KW-0874">Quinone</keyword>
<dbReference type="Gene3D" id="3.30.460.80">
    <property type="entry name" value="NADH:ubiquinone oxidoreductase, 30kDa subunit"/>
    <property type="match status" value="1"/>
</dbReference>
<evidence type="ECO:0000256" key="5">
    <source>
        <dbReference type="RuleBase" id="RU003456"/>
    </source>
</evidence>
<evidence type="ECO:0000256" key="4">
    <source>
        <dbReference type="HAMAP-Rule" id="MF_01357"/>
    </source>
</evidence>
<evidence type="ECO:0000256" key="6">
    <source>
        <dbReference type="RuleBase" id="RU003582"/>
    </source>
</evidence>
<organism evidence="9 10">
    <name type="scientific">Rubellimicrobium mesophilum DSM 19309</name>
    <dbReference type="NCBI Taxonomy" id="442562"/>
    <lineage>
        <taxon>Bacteria</taxon>
        <taxon>Pseudomonadati</taxon>
        <taxon>Pseudomonadota</taxon>
        <taxon>Alphaproteobacteria</taxon>
        <taxon>Rhodobacterales</taxon>
        <taxon>Roseobacteraceae</taxon>
        <taxon>Rubellimicrobium</taxon>
    </lineage>
</organism>
<feature type="region of interest" description="Disordered" evidence="7">
    <location>
        <begin position="1"/>
        <end position="20"/>
    </location>
</feature>
<evidence type="ECO:0000313" key="10">
    <source>
        <dbReference type="Proteomes" id="UP000019666"/>
    </source>
</evidence>
<dbReference type="InterPro" id="IPR010218">
    <property type="entry name" value="NADH_DH_suC"/>
</dbReference>
<proteinExistence type="inferred from homology"/>
<dbReference type="RefSeq" id="WP_082484071.1">
    <property type="nucleotide sequence ID" value="NZ_KK088582.1"/>
</dbReference>
<feature type="domain" description="NADH:ubiquinone oxidoreductase 30kDa subunit" evidence="8">
    <location>
        <begin position="59"/>
        <end position="174"/>
    </location>
</feature>
<dbReference type="PANTHER" id="PTHR10884">
    <property type="entry name" value="NADH DEHYDROGENASE UBIQUINONE IRON-SULFUR PROTEIN 3"/>
    <property type="match status" value="1"/>
</dbReference>
<keyword evidence="10" id="KW-1185">Reference proteome</keyword>
<comment type="catalytic activity">
    <reaction evidence="4 6">
        <text>a quinone + NADH + 5 H(+)(in) = a quinol + NAD(+) + 4 H(+)(out)</text>
        <dbReference type="Rhea" id="RHEA:57888"/>
        <dbReference type="ChEBI" id="CHEBI:15378"/>
        <dbReference type="ChEBI" id="CHEBI:24646"/>
        <dbReference type="ChEBI" id="CHEBI:57540"/>
        <dbReference type="ChEBI" id="CHEBI:57945"/>
        <dbReference type="ChEBI" id="CHEBI:132124"/>
    </reaction>
</comment>
<dbReference type="EC" id="7.1.1.-" evidence="4"/>
<dbReference type="NCBIfam" id="NF004733">
    <property type="entry name" value="PRK06074.1-5"/>
    <property type="match status" value="1"/>
</dbReference>
<evidence type="ECO:0000256" key="2">
    <source>
        <dbReference type="ARBA" id="ARBA00022448"/>
    </source>
</evidence>
<dbReference type="AlphaFoldDB" id="A0A017HTT6"/>
<keyword evidence="4" id="KW-0472">Membrane</keyword>
<dbReference type="SUPFAM" id="SSF143243">
    <property type="entry name" value="Nqo5-like"/>
    <property type="match status" value="1"/>
</dbReference>
<comment type="similarity">
    <text evidence="1 4 5">Belongs to the complex I 30 kDa subunit family.</text>
</comment>
<keyword evidence="3 4" id="KW-1003">Cell membrane</keyword>